<evidence type="ECO:0000256" key="1">
    <source>
        <dbReference type="SAM" id="Phobius"/>
    </source>
</evidence>
<feature type="transmembrane region" description="Helical" evidence="1">
    <location>
        <begin position="101"/>
        <end position="126"/>
    </location>
</feature>
<reference evidence="3" key="1">
    <citation type="submission" date="2017-09" db="EMBL/GenBank/DDBJ databases">
        <title>Depth-based differentiation of microbial function through sediment-hosted aquifers and enrichment of novel symbionts in the deep terrestrial subsurface.</title>
        <authorList>
            <person name="Probst A.J."/>
            <person name="Ladd B."/>
            <person name="Jarett J.K."/>
            <person name="Geller-Mcgrath D.E."/>
            <person name="Sieber C.M.K."/>
            <person name="Emerson J.B."/>
            <person name="Anantharaman K."/>
            <person name="Thomas B.C."/>
            <person name="Malmstrom R."/>
            <person name="Stieglmeier M."/>
            <person name="Klingl A."/>
            <person name="Woyke T."/>
            <person name="Ryan C.M."/>
            <person name="Banfield J.F."/>
        </authorList>
    </citation>
    <scope>NUCLEOTIDE SEQUENCE [LARGE SCALE GENOMIC DNA]</scope>
</reference>
<dbReference type="CDD" id="cd02440">
    <property type="entry name" value="AdoMet_MTases"/>
    <property type="match status" value="1"/>
</dbReference>
<dbReference type="EMBL" id="PFFY01000004">
    <property type="protein sequence ID" value="PIW34283.1"/>
    <property type="molecule type" value="Genomic_DNA"/>
</dbReference>
<evidence type="ECO:0000313" key="2">
    <source>
        <dbReference type="EMBL" id="PIW34283.1"/>
    </source>
</evidence>
<dbReference type="Gene3D" id="3.40.50.150">
    <property type="entry name" value="Vaccinia Virus protein VP39"/>
    <property type="match status" value="1"/>
</dbReference>
<dbReference type="SUPFAM" id="SSF53335">
    <property type="entry name" value="S-adenosyl-L-methionine-dependent methyltransferases"/>
    <property type="match status" value="1"/>
</dbReference>
<comment type="caution">
    <text evidence="2">The sequence shown here is derived from an EMBL/GenBank/DDBJ whole genome shotgun (WGS) entry which is preliminary data.</text>
</comment>
<evidence type="ECO:0000313" key="3">
    <source>
        <dbReference type="Proteomes" id="UP000230025"/>
    </source>
</evidence>
<feature type="transmembrane region" description="Helical" evidence="1">
    <location>
        <begin position="748"/>
        <end position="770"/>
    </location>
</feature>
<keyword evidence="2" id="KW-0489">Methyltransferase</keyword>
<feature type="transmembrane region" description="Helical" evidence="1">
    <location>
        <begin position="622"/>
        <end position="643"/>
    </location>
</feature>
<dbReference type="Proteomes" id="UP000230025">
    <property type="component" value="Unassembled WGS sequence"/>
</dbReference>
<dbReference type="GO" id="GO:0008168">
    <property type="term" value="F:methyltransferase activity"/>
    <property type="evidence" value="ECO:0007669"/>
    <property type="project" value="UniProtKB-KW"/>
</dbReference>
<organism evidence="2 3">
    <name type="scientific">bacterium (Candidatus Ratteibacteria) CG15_BIG_FIL_POST_REV_8_21_14_020_41_12</name>
    <dbReference type="NCBI Taxonomy" id="2014291"/>
    <lineage>
        <taxon>Bacteria</taxon>
        <taxon>Candidatus Ratteibacteria</taxon>
    </lineage>
</organism>
<proteinExistence type="predicted"/>
<feature type="transmembrane region" description="Helical" evidence="1">
    <location>
        <begin position="197"/>
        <end position="218"/>
    </location>
</feature>
<dbReference type="AlphaFoldDB" id="A0A2M7H0L0"/>
<sequence length="798" mass="90359">MFLFSVFSISAGIISYEIYLMRVFSYILWHHFGYMAISVGLLGFGVSGAFISIFKEGLLRKFPLSFFLSNFLFGLTTLSSLILIQKIPFSPFLLVWYGKQYLYLLLVYLLLLIPFFAGALSIGLALTRFKERTNKVYGANLLGSGFGALLIIFISFILPLERGIFLISSLGFFAALLPFCSCSICEANLWMRRRRKTFLALTLFFLLTFLFAGLSPFIQISLLPSEYKGISRTLNLPSSRITLRKFSPLGIVEVVESPFIREAAGLSLNFQEDLPAQALLFLDGEEVGPISRFDGDTSKISFVNYLTSALPYHLLSEPTLLIIGAGGGTEVLNGIYHKAKEITALELNPQIVSILKDDYRNFSGSLYQREDVKPIIAEARGYLEKAEKEYDLISLSLLGSFTAASSGLYSLNETYLYTLEAFQRYIQRLKPGGILSITSWLKEPPRDNLKILYILSETLARSGLKGEESIIFIRGLRTATILAKKGEFTQKEIEETKEFCKERLFETLFYPGIKEEDNLLKEETYFQASQKIISKDRENFLKFYPFNISPPIDDSPYFFHFFKWKSLPLLLRTAGKEWIPFLEWGYIVLITTLSQALVSSIFLILLPLFLRRKRFRITRKKGGSFLYFSLLGFSFMLLEMAFIQKFVLFLSHPLYATGFILTCILIFSGLGSCYAKKLKGGIITSVFSIILISIFYLLSLKPILSHFLNFPLIFKIFLSLFLLAPLSFFMGIPFPLGLERAGRIDENLIPWCWGINGCFSVIATIGAVILMMAYGFQITIILAIFLYLSSAFASLKLG</sequence>
<feature type="transmembrane region" description="Helical" evidence="1">
    <location>
        <begin position="776"/>
        <end position="795"/>
    </location>
</feature>
<dbReference type="GO" id="GO:0032259">
    <property type="term" value="P:methylation"/>
    <property type="evidence" value="ECO:0007669"/>
    <property type="project" value="UniProtKB-KW"/>
</dbReference>
<feature type="transmembrane region" description="Helical" evidence="1">
    <location>
        <begin position="138"/>
        <end position="158"/>
    </location>
</feature>
<feature type="transmembrane region" description="Helical" evidence="1">
    <location>
        <begin position="31"/>
        <end position="54"/>
    </location>
</feature>
<gene>
    <name evidence="2" type="ORF">COW28_00080</name>
</gene>
<name>A0A2M7H0L0_9BACT</name>
<feature type="transmembrane region" description="Helical" evidence="1">
    <location>
        <begin position="164"/>
        <end position="185"/>
    </location>
</feature>
<keyword evidence="1" id="KW-1133">Transmembrane helix</keyword>
<keyword evidence="1" id="KW-0472">Membrane</keyword>
<feature type="transmembrane region" description="Helical" evidence="1">
    <location>
        <begin position="66"/>
        <end position="89"/>
    </location>
</feature>
<keyword evidence="1" id="KW-0812">Transmembrane</keyword>
<accession>A0A2M7H0L0</accession>
<feature type="transmembrane region" description="Helical" evidence="1">
    <location>
        <begin position="712"/>
        <end position="736"/>
    </location>
</feature>
<feature type="transmembrane region" description="Helical" evidence="1">
    <location>
        <begin position="682"/>
        <end position="700"/>
    </location>
</feature>
<feature type="transmembrane region" description="Helical" evidence="1">
    <location>
        <begin position="655"/>
        <end position="675"/>
    </location>
</feature>
<protein>
    <submittedName>
        <fullName evidence="2">SAM-dependent methyltransferase</fullName>
    </submittedName>
</protein>
<dbReference type="InterPro" id="IPR029063">
    <property type="entry name" value="SAM-dependent_MTases_sf"/>
</dbReference>
<feature type="transmembrane region" description="Helical" evidence="1">
    <location>
        <begin position="584"/>
        <end position="610"/>
    </location>
</feature>
<keyword evidence="2" id="KW-0808">Transferase</keyword>